<sequence length="1162" mass="129667">MAATQKDSPVANVIKNLCHSYGWSYGVFWSFDQPNSILLTMHDAYFEEEIQGLINDLVLQSPMFGGGLIGQAALTKKHLWMSSKDNYMGQNSSGSIWDMFQDDSKFFRQFSSGIETIAAIPVEPQGVVQFGSTNKIMENTEFINHTKRIFNEVANGNVPTSSSSSPNGLFASLISSEDHYSISQASLSFPQQPFSSGSQSHSMFLDHNQLNIASSLTSFKEPHQDTFDLPMDFGIMDEFFQTGDFNISQWYSQTPIESNVTANDHLLSQATGLLPISSDEQVKPLTISGIDVDLFGNTGDLGDIVTPVINGNHLGYDSYNSGCISVSKSTQSIDNDLATFPPKKGLFSNLGIKELFEGISGTSTSCVEDQGLSCSKRRKTGNSIWEMDSLQPAVYNKSFGQKSEPSLKSEPWLGDGSSIDGSSTILQGKKQVEPTKSTKKKAKPGTRPRPKDRQMILDRMAELRELIPNGEKMSIDCLLDRTIKHMLFLQSVTQHADRIKQVDEPKHNGVTQNDYLNDPSNSGVTWACELGNQTMICPLIVEDLSTPGQMLIEMICEEHGFFLEIVDIIRGFGLTILKGVMEAREEKIWARFIVEAEAKRHVTRHEIFAALVQLLQTLGSNDNHLEKKIMQTGNSLLNGFHHSEVQLPLSIGEPVDHPWGLIVPVLHCHLYSFVKMANPNGVEWSIRVGDGSSMVLEPDHENGMMRLWDRLKGLAVRFVMRVWMFLKKAWDLGVDDPRKFFHCLKVGVALTVVSLFYYLRPLYDGVGGSAIWAIMTVVAVFEYTVGATLYKCLNRICATFLAGFLALGIHWIASHSGHQFEPYIMGISLFILASATTFSRFIPVVKARFDYGCTIFILTYSLVSVSGYRVDHLLHLAHERVSTIIIGTCLCIITSMIILPVWAGLELHLLIPSNMDKLVKSLDCCVADYFGHDNEKSKKTLQGYKCVLNSKASEESMANFARWEPAHGHFNFRHPWKNYLKIGASSRSCAYCIETLTSCLKSKNQVPESIKNHLESACMNLSSSSSNVIRELATIVSTMRRSARLNMSIEDMKNAVQDLQNDLKSLPDLLIEPHDHKEKYEPVSSEIIVMPVLEVIPLVSFASLLIETASRIEENMVKAVEELADSAHFKKPKDEVKLKHNKTPNKIVTDEENVIVQRVCKN</sequence>
<reference evidence="2" key="1">
    <citation type="journal article" date="2022" name="Mol. Ecol. Resour.">
        <title>The genomes of chicory, endive, great burdock and yacon provide insights into Asteraceae palaeo-polyploidization history and plant inulin production.</title>
        <authorList>
            <person name="Fan W."/>
            <person name="Wang S."/>
            <person name="Wang H."/>
            <person name="Wang A."/>
            <person name="Jiang F."/>
            <person name="Liu H."/>
            <person name="Zhao H."/>
            <person name="Xu D."/>
            <person name="Zhang Y."/>
        </authorList>
    </citation>
    <scope>NUCLEOTIDE SEQUENCE [LARGE SCALE GENOMIC DNA]</scope>
    <source>
        <strain evidence="2">cv. Yunnan</strain>
    </source>
</reference>
<evidence type="ECO:0000313" key="1">
    <source>
        <dbReference type="EMBL" id="KAI3787552.1"/>
    </source>
</evidence>
<dbReference type="Proteomes" id="UP001056120">
    <property type="component" value="Linkage Group LG13"/>
</dbReference>
<protein>
    <submittedName>
        <fullName evidence="1">Uncharacterized protein</fullName>
    </submittedName>
</protein>
<gene>
    <name evidence="1" type="ORF">L1987_42102</name>
</gene>
<keyword evidence="2" id="KW-1185">Reference proteome</keyword>
<comment type="caution">
    <text evidence="1">The sequence shown here is derived from an EMBL/GenBank/DDBJ whole genome shotgun (WGS) entry which is preliminary data.</text>
</comment>
<organism evidence="1 2">
    <name type="scientific">Smallanthus sonchifolius</name>
    <dbReference type="NCBI Taxonomy" id="185202"/>
    <lineage>
        <taxon>Eukaryota</taxon>
        <taxon>Viridiplantae</taxon>
        <taxon>Streptophyta</taxon>
        <taxon>Embryophyta</taxon>
        <taxon>Tracheophyta</taxon>
        <taxon>Spermatophyta</taxon>
        <taxon>Magnoliopsida</taxon>
        <taxon>eudicotyledons</taxon>
        <taxon>Gunneridae</taxon>
        <taxon>Pentapetalae</taxon>
        <taxon>asterids</taxon>
        <taxon>campanulids</taxon>
        <taxon>Asterales</taxon>
        <taxon>Asteraceae</taxon>
        <taxon>Asteroideae</taxon>
        <taxon>Heliantheae alliance</taxon>
        <taxon>Millerieae</taxon>
        <taxon>Smallanthus</taxon>
    </lineage>
</organism>
<proteinExistence type="predicted"/>
<accession>A0ACB9GVS7</accession>
<reference evidence="1 2" key="2">
    <citation type="journal article" date="2022" name="Mol. Ecol. Resour.">
        <title>The genomes of chicory, endive, great burdock and yacon provide insights into Asteraceae paleo-polyploidization history and plant inulin production.</title>
        <authorList>
            <person name="Fan W."/>
            <person name="Wang S."/>
            <person name="Wang H."/>
            <person name="Wang A."/>
            <person name="Jiang F."/>
            <person name="Liu H."/>
            <person name="Zhao H."/>
            <person name="Xu D."/>
            <person name="Zhang Y."/>
        </authorList>
    </citation>
    <scope>NUCLEOTIDE SEQUENCE [LARGE SCALE GENOMIC DNA]</scope>
    <source>
        <strain evidence="2">cv. Yunnan</strain>
        <tissue evidence="1">Leaves</tissue>
    </source>
</reference>
<dbReference type="EMBL" id="CM042030">
    <property type="protein sequence ID" value="KAI3787552.1"/>
    <property type="molecule type" value="Genomic_DNA"/>
</dbReference>
<evidence type="ECO:0000313" key="2">
    <source>
        <dbReference type="Proteomes" id="UP001056120"/>
    </source>
</evidence>
<name>A0ACB9GVS7_9ASTR</name>